<proteinExistence type="predicted"/>
<gene>
    <name evidence="2" type="ORF">B5J99_07380</name>
</gene>
<accession>A0ABM6M5Q6</accession>
<protein>
    <submittedName>
        <fullName evidence="2">Uncharacterized protein</fullName>
    </submittedName>
</protein>
<reference evidence="2 3" key="1">
    <citation type="submission" date="2017-03" db="EMBL/GenBank/DDBJ databases">
        <title>Complete genome sequence of Blastomonas fulva degrading microcsystin LR.</title>
        <authorList>
            <person name="Lee H.-g."/>
            <person name="Jin L."/>
            <person name="oh H.-M."/>
        </authorList>
    </citation>
    <scope>NUCLEOTIDE SEQUENCE [LARGE SCALE GENOMIC DNA]</scope>
    <source>
        <strain evidence="2 3">T2</strain>
    </source>
</reference>
<organism evidence="2 3">
    <name type="scientific">Blastomonas fulva</name>
    <dbReference type="NCBI Taxonomy" id="1550728"/>
    <lineage>
        <taxon>Bacteria</taxon>
        <taxon>Pseudomonadati</taxon>
        <taxon>Pseudomonadota</taxon>
        <taxon>Alphaproteobacteria</taxon>
        <taxon>Sphingomonadales</taxon>
        <taxon>Sphingomonadaceae</taxon>
        <taxon>Blastomonas</taxon>
    </lineage>
</organism>
<dbReference type="RefSeq" id="WP_117352027.1">
    <property type="nucleotide sequence ID" value="NZ_CP020083.1"/>
</dbReference>
<feature type="compositionally biased region" description="Basic and acidic residues" evidence="1">
    <location>
        <begin position="71"/>
        <end position="80"/>
    </location>
</feature>
<keyword evidence="3" id="KW-1185">Reference proteome</keyword>
<dbReference type="Proteomes" id="UP000258016">
    <property type="component" value="Chromosome"/>
</dbReference>
<feature type="compositionally biased region" description="Polar residues" evidence="1">
    <location>
        <begin position="7"/>
        <end position="21"/>
    </location>
</feature>
<evidence type="ECO:0000313" key="2">
    <source>
        <dbReference type="EMBL" id="ASR51317.1"/>
    </source>
</evidence>
<sequence>MADTRDTNSNGTTNQSQQEAPQAQDIAEEALHRNDDPSEDSEQGGSDGISVVPQDEQDLVDHMNQMVQSGHIDRSAFDGERNDDDEESPLGTLDDAESDSPGDGDVISFGNSG</sequence>
<evidence type="ECO:0000256" key="1">
    <source>
        <dbReference type="SAM" id="MobiDB-lite"/>
    </source>
</evidence>
<feature type="region of interest" description="Disordered" evidence="1">
    <location>
        <begin position="1"/>
        <end position="113"/>
    </location>
</feature>
<dbReference type="EMBL" id="CP020083">
    <property type="protein sequence ID" value="ASR51317.1"/>
    <property type="molecule type" value="Genomic_DNA"/>
</dbReference>
<feature type="compositionally biased region" description="Acidic residues" evidence="1">
    <location>
        <begin position="81"/>
        <end position="102"/>
    </location>
</feature>
<dbReference type="GeneID" id="303485402"/>
<evidence type="ECO:0000313" key="3">
    <source>
        <dbReference type="Proteomes" id="UP000258016"/>
    </source>
</evidence>
<name>A0ABM6M5Q6_9SPHN</name>